<proteinExistence type="predicted"/>
<reference evidence="1 2" key="1">
    <citation type="submission" date="2018-06" db="EMBL/GenBank/DDBJ databases">
        <authorList>
            <consortium name="Pathogen Informatics"/>
            <person name="Doyle S."/>
        </authorList>
    </citation>
    <scope>NUCLEOTIDE SEQUENCE [LARGE SCALE GENOMIC DNA]</scope>
    <source>
        <strain evidence="1 2">NCTC1542</strain>
    </source>
</reference>
<evidence type="ECO:0000313" key="1">
    <source>
        <dbReference type="EMBL" id="STZ88857.1"/>
    </source>
</evidence>
<accession>A0A378UXC5</accession>
<gene>
    <name evidence="1" type="ORF">NCTC1542_03644</name>
</gene>
<evidence type="ECO:0000313" key="2">
    <source>
        <dbReference type="Proteomes" id="UP000255389"/>
    </source>
</evidence>
<name>A0A378UXC5_MYCFO</name>
<dbReference type="AlphaFoldDB" id="A0A378UXC5"/>
<protein>
    <submittedName>
        <fullName evidence="1">Uncharacterized protein</fullName>
    </submittedName>
</protein>
<sequence>MQVHRVIYPVLDRDLARIASPSYPDNAFREHAEFPIEGVGVAYVVTEVSPADPRYGFTDVTLARHRGGELTAPVPLAGSVCESTVARCMHEHWCDVERLIRCVRGDTKTLYVLDIDWEIDDVDDPDDSDGPDPRLTPRILEIAEIAKTTPVESVPPGQSRP</sequence>
<dbReference type="Proteomes" id="UP000255389">
    <property type="component" value="Unassembled WGS sequence"/>
</dbReference>
<organism evidence="1 2">
    <name type="scientific">Mycolicibacterium fortuitum</name>
    <name type="common">Mycobacterium fortuitum</name>
    <dbReference type="NCBI Taxonomy" id="1766"/>
    <lineage>
        <taxon>Bacteria</taxon>
        <taxon>Bacillati</taxon>
        <taxon>Actinomycetota</taxon>
        <taxon>Actinomycetes</taxon>
        <taxon>Mycobacteriales</taxon>
        <taxon>Mycobacteriaceae</taxon>
        <taxon>Mycolicibacterium</taxon>
    </lineage>
</organism>
<dbReference type="EMBL" id="UGQY01000003">
    <property type="protein sequence ID" value="STZ88857.1"/>
    <property type="molecule type" value="Genomic_DNA"/>
</dbReference>